<feature type="repeat" description="ANK" evidence="3">
    <location>
        <begin position="506"/>
        <end position="538"/>
    </location>
</feature>
<dbReference type="Pfam" id="PF13475">
    <property type="entry name" value="DUF4116"/>
    <property type="match status" value="2"/>
</dbReference>
<evidence type="ECO:0000313" key="6">
    <source>
        <dbReference type="EMBL" id="CAI3985224.1"/>
    </source>
</evidence>
<keyword evidence="9" id="KW-1185">Reference proteome</keyword>
<dbReference type="PANTHER" id="PTHR24161:SF117">
    <property type="entry name" value="ZU5 DOMAIN-CONTAINING PROTEIN"/>
    <property type="match status" value="1"/>
</dbReference>
<dbReference type="PROSITE" id="PS50297">
    <property type="entry name" value="ANK_REP_REGION"/>
    <property type="match status" value="10"/>
</dbReference>
<evidence type="ECO:0000256" key="2">
    <source>
        <dbReference type="ARBA" id="ARBA00023043"/>
    </source>
</evidence>
<feature type="repeat" description="ANK" evidence="3">
    <location>
        <begin position="1138"/>
        <end position="1170"/>
    </location>
</feature>
<feature type="repeat" description="ANK" evidence="3">
    <location>
        <begin position="886"/>
        <end position="918"/>
    </location>
</feature>
<feature type="repeat" description="ANK" evidence="3">
    <location>
        <begin position="786"/>
        <end position="818"/>
    </location>
</feature>
<dbReference type="InterPro" id="IPR036770">
    <property type="entry name" value="Ankyrin_rpt-contain_sf"/>
</dbReference>
<feature type="domain" description="DUF4116" evidence="5">
    <location>
        <begin position="251"/>
        <end position="298"/>
    </location>
</feature>
<dbReference type="EMBL" id="CAMXCT020000969">
    <property type="protein sequence ID" value="CAL1138599.1"/>
    <property type="molecule type" value="Genomic_DNA"/>
</dbReference>
<dbReference type="SUPFAM" id="SSF48403">
    <property type="entry name" value="Ankyrin repeat"/>
    <property type="match status" value="3"/>
</dbReference>
<feature type="repeat" description="ANK" evidence="3">
    <location>
        <begin position="1028"/>
        <end position="1060"/>
    </location>
</feature>
<evidence type="ECO:0000313" key="7">
    <source>
        <dbReference type="EMBL" id="CAL1138599.1"/>
    </source>
</evidence>
<dbReference type="OrthoDB" id="444322at2759"/>
<dbReference type="EMBL" id="CAMXCT010000969">
    <property type="protein sequence ID" value="CAI3985224.1"/>
    <property type="molecule type" value="Genomic_DNA"/>
</dbReference>
<dbReference type="SMART" id="SM00248">
    <property type="entry name" value="ANK"/>
    <property type="match status" value="20"/>
</dbReference>
<proteinExistence type="predicted"/>
<feature type="domain" description="DUF4116" evidence="5">
    <location>
        <begin position="204"/>
        <end position="248"/>
    </location>
</feature>
<feature type="repeat" description="ANK" evidence="3">
    <location>
        <begin position="819"/>
        <end position="851"/>
    </location>
</feature>
<dbReference type="EMBL" id="CAMXCT030000969">
    <property type="protein sequence ID" value="CAL4772536.1"/>
    <property type="molecule type" value="Genomic_DNA"/>
</dbReference>
<evidence type="ECO:0000313" key="9">
    <source>
        <dbReference type="Proteomes" id="UP001152797"/>
    </source>
</evidence>
<dbReference type="InterPro" id="IPR025197">
    <property type="entry name" value="DUF4116"/>
</dbReference>
<accession>A0A9P1C516</accession>
<evidence type="ECO:0000256" key="1">
    <source>
        <dbReference type="ARBA" id="ARBA00022737"/>
    </source>
</evidence>
<evidence type="ECO:0000256" key="4">
    <source>
        <dbReference type="SAM" id="MobiDB-lite"/>
    </source>
</evidence>
<reference evidence="6" key="1">
    <citation type="submission" date="2022-10" db="EMBL/GenBank/DDBJ databases">
        <authorList>
            <person name="Chen Y."/>
            <person name="Dougan E. K."/>
            <person name="Chan C."/>
            <person name="Rhodes N."/>
            <person name="Thang M."/>
        </authorList>
    </citation>
    <scope>NUCLEOTIDE SEQUENCE</scope>
</reference>
<evidence type="ECO:0000313" key="8">
    <source>
        <dbReference type="EMBL" id="CAL4772536.1"/>
    </source>
</evidence>
<dbReference type="PANTHER" id="PTHR24161">
    <property type="entry name" value="ANK_REP_REGION DOMAIN-CONTAINING PROTEIN-RELATED"/>
    <property type="match status" value="1"/>
</dbReference>
<dbReference type="Proteomes" id="UP001152797">
    <property type="component" value="Unassembled WGS sequence"/>
</dbReference>
<sequence>MDFAQYTVIEPSAGTSSPEGRQRPKKVHEEANSVASPAHFVEPKDDVVEEKKVAVEATNFDNSACSSRRPGGRKSAAKNSIPSPGFTAVMDRMYEKTDLFAKRWGELLSLITSEKAHRLATKIRDFYTTVDQQADKKRQKLQAPAASSSVGEKGTFKDLQGNLALTARKIYECAKGVPDEEKCRAAAEFVEEVFSEFKRTDVAVMIFLRRCLLSVEFACPKLRSDRETVMAAVQQDGLALQLASEKLQNTKEVVIAAVRNNGLALQFASEELQSDREVVIAAVQQDGRACLFASEDVRRDKELAMVTAEKGGISHQFECKELNYDRHFNDVLQSADVSPAIVDFYRTLEAFIDANQTHLSQSTSLLELLDKSHKLQQVVGLHQAMEKFVREGDVWLWTLIKGGVDLNQEYRHPQQPQHERLTPLRHVVALNSGKLITALCQEDDLFGADGACSTLDSPDMGKATKADAVFLALAKYPVCLRATEMTPEIIKGLAKAGVDVNFADKSGRTALHFHAVEGHLEVVRALLENDACLDQRDSDGKTPLDLATEAGAPEELLKLLDYVELHIGLNGQPIALPTSLLAEPPDVVSFLKHYVRNMKFKNGERVSYFTIRVAIGDKVAKNITSWEGAGKPKIIFVTLGCNFREDRERAKQFLKAAVRRGADADYELRGHLEEYQDPDALDHEGERAETAAYKAARNGDVRKLELLYLACANFDLQDSGGATALFIASQNGHLATVRFLLDHRAQVDLALHTNATPLYVSCQNGHLQVAEILLAFGAVPNSQTDDEATPLFIAAQMGHFGIVKKLLEFNGDIKLANRTKATPLFIAAQNDHDDIAMCLLLAGSDINACTNGGASPTYIAAQKGCMKVLALLMEAPGVDANLSANDGATPILIAAQNGHQEAVRFLLKKKVDVTKAMKSGATALFVAAQNGYLEVVQDLVAANKSLVNMCLQNGTSPLYVAAQNGHLDVVKYLQQEGADTREKSCGGASPFFIAAQNRRLPILIFLRDVEHKSPRPDIETQLTEQTDDGSAPLLVAAQNGHFDVVQFLTSELKKLPVTEERKQQLIDHQKKGGASALYLASQNGHESVVYHLIQLGASVNQALDTKETALFIASQGGHTLVAQHLLEARGDVNQGKHDQTTPLYIASQNNHTDTFRLLLHERADPNVQNANGATPLFISSQKGHNDIVRELLDTNADPTLPIKSGACPLYIAAMKGECEVCITLLKSRRADVNQTPGHGTTPLLISIRNHHVEVADLFLEHPDVDVDKADLQGNTPLLTAIKEDLRHLVEKLISRCAKVDHGIFDDGIAILRGLANALVSIAPASARALQRSEIPPSGYPHASDASAESLEQYREFFKKTSEEAKTLLHQLHKVDEGLRNLANESLSSGTKQQVEQLRKLFQKVPDPDKGSWTCGNLSLADLFQSVHKVVKASHYNDRLLDPGEAREKLLMAGSQVLHACSLMRVYIEAAEKVFLPFLKRCSGHGCGTAEKDRMQQLITKQICELLQASKLEGGLETLFKPMGTDFTAKPVCQSIGTVDSGAKPVCESPGVEDFTLKPGMPGRRSVYTTKSA</sequence>
<feature type="repeat" description="ANK" evidence="3">
    <location>
        <begin position="720"/>
        <end position="752"/>
    </location>
</feature>
<evidence type="ECO:0000259" key="5">
    <source>
        <dbReference type="Pfam" id="PF13475"/>
    </source>
</evidence>
<evidence type="ECO:0000256" key="3">
    <source>
        <dbReference type="PROSITE-ProRule" id="PRU00023"/>
    </source>
</evidence>
<dbReference type="Gene3D" id="1.25.40.20">
    <property type="entry name" value="Ankyrin repeat-containing domain"/>
    <property type="match status" value="3"/>
</dbReference>
<feature type="repeat" description="ANK" evidence="3">
    <location>
        <begin position="953"/>
        <end position="985"/>
    </location>
</feature>
<dbReference type="Pfam" id="PF00023">
    <property type="entry name" value="Ank"/>
    <property type="match status" value="4"/>
</dbReference>
<gene>
    <name evidence="6" type="ORF">C1SCF055_LOCUS12697</name>
</gene>
<dbReference type="PROSITE" id="PS50088">
    <property type="entry name" value="ANK_REPEAT"/>
    <property type="match status" value="11"/>
</dbReference>
<dbReference type="InterPro" id="IPR002110">
    <property type="entry name" value="Ankyrin_rpt"/>
</dbReference>
<dbReference type="Pfam" id="PF12796">
    <property type="entry name" value="Ank_2"/>
    <property type="match status" value="5"/>
</dbReference>
<organism evidence="6">
    <name type="scientific">Cladocopium goreaui</name>
    <dbReference type="NCBI Taxonomy" id="2562237"/>
    <lineage>
        <taxon>Eukaryota</taxon>
        <taxon>Sar</taxon>
        <taxon>Alveolata</taxon>
        <taxon>Dinophyceae</taxon>
        <taxon>Suessiales</taxon>
        <taxon>Symbiodiniaceae</taxon>
        <taxon>Cladocopium</taxon>
    </lineage>
</organism>
<feature type="repeat" description="ANK" evidence="3">
    <location>
        <begin position="1072"/>
        <end position="1104"/>
    </location>
</feature>
<keyword evidence="2 3" id="KW-0040">ANK repeat</keyword>
<reference evidence="7" key="2">
    <citation type="submission" date="2024-04" db="EMBL/GenBank/DDBJ databases">
        <authorList>
            <person name="Chen Y."/>
            <person name="Shah S."/>
            <person name="Dougan E. K."/>
            <person name="Thang M."/>
            <person name="Chan C."/>
        </authorList>
    </citation>
    <scope>NUCLEOTIDE SEQUENCE [LARGE SCALE GENOMIC DNA]</scope>
</reference>
<comment type="caution">
    <text evidence="6">The sequence shown here is derived from an EMBL/GenBank/DDBJ whole genome shotgun (WGS) entry which is preliminary data.</text>
</comment>
<name>A0A9P1C516_9DINO</name>
<feature type="repeat" description="ANK" evidence="3">
    <location>
        <begin position="1171"/>
        <end position="1203"/>
    </location>
</feature>
<protein>
    <submittedName>
        <fullName evidence="8">Ubiquitin-like domain-containing protein</fullName>
    </submittedName>
</protein>
<feature type="repeat" description="ANK" evidence="3">
    <location>
        <begin position="753"/>
        <end position="785"/>
    </location>
</feature>
<feature type="region of interest" description="Disordered" evidence="4">
    <location>
        <begin position="1"/>
        <end position="43"/>
    </location>
</feature>
<keyword evidence="1" id="KW-0677">Repeat</keyword>